<dbReference type="EMBL" id="GGEC01084932">
    <property type="protein sequence ID" value="MBX65416.1"/>
    <property type="molecule type" value="Transcribed_RNA"/>
</dbReference>
<sequence>MVVLLPFTLQMSMV</sequence>
<proteinExistence type="predicted"/>
<protein>
    <submittedName>
        <fullName evidence="1">Uncharacterized protein</fullName>
    </submittedName>
</protein>
<accession>A0A2P2QEP3</accession>
<organism evidence="1">
    <name type="scientific">Rhizophora mucronata</name>
    <name type="common">Asiatic mangrove</name>
    <dbReference type="NCBI Taxonomy" id="61149"/>
    <lineage>
        <taxon>Eukaryota</taxon>
        <taxon>Viridiplantae</taxon>
        <taxon>Streptophyta</taxon>
        <taxon>Embryophyta</taxon>
        <taxon>Tracheophyta</taxon>
        <taxon>Spermatophyta</taxon>
        <taxon>Magnoliopsida</taxon>
        <taxon>eudicotyledons</taxon>
        <taxon>Gunneridae</taxon>
        <taxon>Pentapetalae</taxon>
        <taxon>rosids</taxon>
        <taxon>fabids</taxon>
        <taxon>Malpighiales</taxon>
        <taxon>Rhizophoraceae</taxon>
        <taxon>Rhizophora</taxon>
    </lineage>
</organism>
<reference evidence="1" key="1">
    <citation type="submission" date="2018-02" db="EMBL/GenBank/DDBJ databases">
        <title>Rhizophora mucronata_Transcriptome.</title>
        <authorList>
            <person name="Meera S.P."/>
            <person name="Sreeshan A."/>
            <person name="Augustine A."/>
        </authorList>
    </citation>
    <scope>NUCLEOTIDE SEQUENCE</scope>
    <source>
        <tissue evidence="1">Leaf</tissue>
    </source>
</reference>
<evidence type="ECO:0000313" key="1">
    <source>
        <dbReference type="EMBL" id="MBX65416.1"/>
    </source>
</evidence>
<name>A0A2P2QEP3_RHIMU</name>